<reference evidence="1" key="1">
    <citation type="submission" date="2022-02" db="EMBL/GenBank/DDBJ databases">
        <title>Plant Genome Project.</title>
        <authorList>
            <person name="Zhang R.-G."/>
        </authorList>
    </citation>
    <scope>NUCLEOTIDE SEQUENCE</scope>
    <source>
        <strain evidence="1">AT1</strain>
    </source>
</reference>
<gene>
    <name evidence="1" type="ORF">RHMOL_Rhmol09G0186800</name>
</gene>
<keyword evidence="2" id="KW-1185">Reference proteome</keyword>
<proteinExistence type="predicted"/>
<dbReference type="Proteomes" id="UP001062846">
    <property type="component" value="Chromosome 9"/>
</dbReference>
<accession>A0ACC0MGJ8</accession>
<evidence type="ECO:0000313" key="1">
    <source>
        <dbReference type="EMBL" id="KAI8539483.1"/>
    </source>
</evidence>
<protein>
    <submittedName>
        <fullName evidence="1">Uncharacterized protein</fullName>
    </submittedName>
</protein>
<dbReference type="EMBL" id="CM046396">
    <property type="protein sequence ID" value="KAI8539483.1"/>
    <property type="molecule type" value="Genomic_DNA"/>
</dbReference>
<evidence type="ECO:0000313" key="2">
    <source>
        <dbReference type="Proteomes" id="UP001062846"/>
    </source>
</evidence>
<comment type="caution">
    <text evidence="1">The sequence shown here is derived from an EMBL/GenBank/DDBJ whole genome shotgun (WGS) entry which is preliminary data.</text>
</comment>
<name>A0ACC0MGJ8_RHOML</name>
<organism evidence="1 2">
    <name type="scientific">Rhododendron molle</name>
    <name type="common">Chinese azalea</name>
    <name type="synonym">Azalea mollis</name>
    <dbReference type="NCBI Taxonomy" id="49168"/>
    <lineage>
        <taxon>Eukaryota</taxon>
        <taxon>Viridiplantae</taxon>
        <taxon>Streptophyta</taxon>
        <taxon>Embryophyta</taxon>
        <taxon>Tracheophyta</taxon>
        <taxon>Spermatophyta</taxon>
        <taxon>Magnoliopsida</taxon>
        <taxon>eudicotyledons</taxon>
        <taxon>Gunneridae</taxon>
        <taxon>Pentapetalae</taxon>
        <taxon>asterids</taxon>
        <taxon>Ericales</taxon>
        <taxon>Ericaceae</taxon>
        <taxon>Ericoideae</taxon>
        <taxon>Rhodoreae</taxon>
        <taxon>Rhododendron</taxon>
    </lineage>
</organism>
<sequence length="130" mass="15120">MQISTDYFDVINQEINLEINGSRMFLIRVMEEQVVVSNLTRAVCDCKCKRKDSLKTKNLVLHKEDDDEWSDDSIAEDNHQFVVDPLNEVPKEVELRATPIPEESHSLNYKPFSSFAEVCYSSFWSFCYGE</sequence>